<protein>
    <recommendedName>
        <fullName evidence="4">Synaptobrevin, longin-like domain protein</fullName>
    </recommendedName>
</protein>
<accession>A0A699GLQ8</accession>
<name>A0A699GLQ8_TANCI</name>
<proteinExistence type="predicted"/>
<feature type="region of interest" description="Disordered" evidence="2">
    <location>
        <begin position="367"/>
        <end position="389"/>
    </location>
</feature>
<evidence type="ECO:0008006" key="4">
    <source>
        <dbReference type="Google" id="ProtNLM"/>
    </source>
</evidence>
<feature type="compositionally biased region" description="Low complexity" evidence="2">
    <location>
        <begin position="144"/>
        <end position="158"/>
    </location>
</feature>
<feature type="compositionally biased region" description="Polar residues" evidence="2">
    <location>
        <begin position="328"/>
        <end position="338"/>
    </location>
</feature>
<evidence type="ECO:0000313" key="3">
    <source>
        <dbReference type="EMBL" id="GEV01677.1"/>
    </source>
</evidence>
<evidence type="ECO:0000256" key="2">
    <source>
        <dbReference type="SAM" id="MobiDB-lite"/>
    </source>
</evidence>
<gene>
    <name evidence="3" type="ORF">Tci_073654</name>
</gene>
<feature type="compositionally biased region" description="Basic and acidic residues" evidence="2">
    <location>
        <begin position="447"/>
        <end position="479"/>
    </location>
</feature>
<feature type="compositionally biased region" description="Basic and acidic residues" evidence="2">
    <location>
        <begin position="374"/>
        <end position="389"/>
    </location>
</feature>
<sequence>MSTPTFAKTYNLIAFLEKPSESDGFEQIVDFLNANQIKKKVVITEDSIRHDLKLNDAEGTSCLPNAMIFEELARMGAKTTSWNEFSSTMASSVICLANNQKFNFSKYILDNLKKNLEAGVPFYMFLRKHKPVRKEKKERKESEVSPTVPTDDPVPTTSNDPLPSGEDSMQIKELMILCTNLSNKVLDLENEVIEMNSSHQAKIAVLKIRVEKLEEENMSLTKELKSFNYKVESPAVKEIVVYKEKSSKQGRKITDIDAGAEVNLENVYNLDLAHEETILSMHDATDADGKEVAEEMVEVITTAKIIVDEVSTAGGELNAADEEPVSAAPTNITTTQPSKAPKITVDITTAPKAKGIVFHDVEKSTTRTASSKAKFKDKGKANSSSKKEHDDILEEHGWIQDEFFKGMSYEEIRPLFKEEYHKVQNLFKEGPEIDAKRIKAPRKRTRKENVEKDQTAIKQKGDELEKENAEKQKLEEQQEAEKLKRNLEMVPDDEDDVFVNVVPLSSKPSTIVDYKIYKEGKNKHF</sequence>
<keyword evidence="1" id="KW-0175">Coiled coil</keyword>
<comment type="caution">
    <text evidence="3">The sequence shown here is derived from an EMBL/GenBank/DDBJ whole genome shotgun (WGS) entry which is preliminary data.</text>
</comment>
<feature type="region of interest" description="Disordered" evidence="2">
    <location>
        <begin position="320"/>
        <end position="339"/>
    </location>
</feature>
<feature type="region of interest" description="Disordered" evidence="2">
    <location>
        <begin position="437"/>
        <end position="479"/>
    </location>
</feature>
<dbReference type="AlphaFoldDB" id="A0A699GLQ8"/>
<evidence type="ECO:0000256" key="1">
    <source>
        <dbReference type="SAM" id="Coils"/>
    </source>
</evidence>
<organism evidence="3">
    <name type="scientific">Tanacetum cinerariifolium</name>
    <name type="common">Dalmatian daisy</name>
    <name type="synonym">Chrysanthemum cinerariifolium</name>
    <dbReference type="NCBI Taxonomy" id="118510"/>
    <lineage>
        <taxon>Eukaryota</taxon>
        <taxon>Viridiplantae</taxon>
        <taxon>Streptophyta</taxon>
        <taxon>Embryophyta</taxon>
        <taxon>Tracheophyta</taxon>
        <taxon>Spermatophyta</taxon>
        <taxon>Magnoliopsida</taxon>
        <taxon>eudicotyledons</taxon>
        <taxon>Gunneridae</taxon>
        <taxon>Pentapetalae</taxon>
        <taxon>asterids</taxon>
        <taxon>campanulids</taxon>
        <taxon>Asterales</taxon>
        <taxon>Asteraceae</taxon>
        <taxon>Asteroideae</taxon>
        <taxon>Anthemideae</taxon>
        <taxon>Anthemidinae</taxon>
        <taxon>Tanacetum</taxon>
    </lineage>
</organism>
<feature type="region of interest" description="Disordered" evidence="2">
    <location>
        <begin position="134"/>
        <end position="165"/>
    </location>
</feature>
<dbReference type="EMBL" id="BKCJ010012682">
    <property type="protein sequence ID" value="GEV01677.1"/>
    <property type="molecule type" value="Genomic_DNA"/>
</dbReference>
<feature type="coiled-coil region" evidence="1">
    <location>
        <begin position="171"/>
        <end position="230"/>
    </location>
</feature>
<reference evidence="3" key="1">
    <citation type="journal article" date="2019" name="Sci. Rep.">
        <title>Draft genome of Tanacetum cinerariifolium, the natural source of mosquito coil.</title>
        <authorList>
            <person name="Yamashiro T."/>
            <person name="Shiraishi A."/>
            <person name="Satake H."/>
            <person name="Nakayama K."/>
        </authorList>
    </citation>
    <scope>NUCLEOTIDE SEQUENCE</scope>
</reference>